<dbReference type="SUPFAM" id="SSF53383">
    <property type="entry name" value="PLP-dependent transferases"/>
    <property type="match status" value="1"/>
</dbReference>
<evidence type="ECO:0000256" key="3">
    <source>
        <dbReference type="ARBA" id="ARBA00023015"/>
    </source>
</evidence>
<evidence type="ECO:0000256" key="2">
    <source>
        <dbReference type="ARBA" id="ARBA00022898"/>
    </source>
</evidence>
<feature type="domain" description="HTH gntR-type" evidence="6">
    <location>
        <begin position="10"/>
        <end position="77"/>
    </location>
</feature>
<evidence type="ECO:0000313" key="8">
    <source>
        <dbReference type="Proteomes" id="UP000217349"/>
    </source>
</evidence>
<dbReference type="GO" id="GO:0003700">
    <property type="term" value="F:DNA-binding transcription factor activity"/>
    <property type="evidence" value="ECO:0007669"/>
    <property type="project" value="InterPro"/>
</dbReference>
<dbReference type="Pfam" id="PF00392">
    <property type="entry name" value="GntR"/>
    <property type="match status" value="1"/>
</dbReference>
<dbReference type="InterPro" id="IPR015421">
    <property type="entry name" value="PyrdxlP-dep_Trfase_major"/>
</dbReference>
<dbReference type="InterPro" id="IPR036388">
    <property type="entry name" value="WH-like_DNA-bd_sf"/>
</dbReference>
<dbReference type="InterPro" id="IPR036390">
    <property type="entry name" value="WH_DNA-bd_sf"/>
</dbReference>
<evidence type="ECO:0000313" key="7">
    <source>
        <dbReference type="EMBL" id="ATB69387.1"/>
    </source>
</evidence>
<dbReference type="KEGG" id="sulj:SJPD1_1277"/>
<keyword evidence="3" id="KW-0805">Transcription regulation</keyword>
<dbReference type="AlphaFoldDB" id="A0A290HD61"/>
<dbReference type="RefSeq" id="WP_096046465.1">
    <property type="nucleotide sequence ID" value="NZ_CP023275.1"/>
</dbReference>
<dbReference type="GO" id="GO:0030170">
    <property type="term" value="F:pyridoxal phosphate binding"/>
    <property type="evidence" value="ECO:0007669"/>
    <property type="project" value="InterPro"/>
</dbReference>
<keyword evidence="4" id="KW-0238">DNA-binding</keyword>
<comment type="similarity">
    <text evidence="1">In the C-terminal section; belongs to the class-I pyridoxal-phosphate-dependent aminotransferase family.</text>
</comment>
<dbReference type="PANTHER" id="PTHR46577:SF1">
    <property type="entry name" value="HTH-TYPE TRANSCRIPTIONAL REGULATORY PROTEIN GABR"/>
    <property type="match status" value="1"/>
</dbReference>
<proteinExistence type="inferred from homology"/>
<evidence type="ECO:0000259" key="6">
    <source>
        <dbReference type="PROSITE" id="PS50949"/>
    </source>
</evidence>
<dbReference type="Proteomes" id="UP000217349">
    <property type="component" value="Chromosome"/>
</dbReference>
<dbReference type="InterPro" id="IPR000524">
    <property type="entry name" value="Tscrpt_reg_HTH_GntR"/>
</dbReference>
<dbReference type="Gene3D" id="3.40.640.10">
    <property type="entry name" value="Type I PLP-dependent aspartate aminotransferase-like (Major domain)"/>
    <property type="match status" value="1"/>
</dbReference>
<evidence type="ECO:0000256" key="1">
    <source>
        <dbReference type="ARBA" id="ARBA00005384"/>
    </source>
</evidence>
<dbReference type="GO" id="GO:0003677">
    <property type="term" value="F:DNA binding"/>
    <property type="evidence" value="ECO:0007669"/>
    <property type="project" value="UniProtKB-KW"/>
</dbReference>
<dbReference type="CDD" id="cd07377">
    <property type="entry name" value="WHTH_GntR"/>
    <property type="match status" value="1"/>
</dbReference>
<evidence type="ECO:0000256" key="4">
    <source>
        <dbReference type="ARBA" id="ARBA00023125"/>
    </source>
</evidence>
<gene>
    <name evidence="7" type="ORF">SJPD1_1277</name>
</gene>
<dbReference type="EMBL" id="CP023275">
    <property type="protein sequence ID" value="ATB69387.1"/>
    <property type="molecule type" value="Genomic_DNA"/>
</dbReference>
<sequence length="465" mass="53129">MYVLDKESNKPLYLQLYEAMKKEIVTTLKYGDKLPSIRNVASQYSISKNTAELAYKQLYTEGYIESAPQSGYFVADMPLEQDPPIKTIYMLNTKTSPSIHYDFVPARLTPDAFPLKLWKRLFIKAMGEELDFGAYGDRQGEIGLREEIARYLMQSRGVNCDATHVIICGGFADSMHILATLLKKQCSHIAIEHPGFPIVRSLFNDYGYTTVPIHVDQEGLVIDELEASPSNLVYITPSHQYPTGVSMPIRNRIRLLNWSKQVGGIIIEDDYDSELRYQNRPIPSLQGLDKDDRVIYVGTFSKSLSPALRVSYLVLPHRYLDKYKTLFLTRHQRCSVSLSTQKTLELFMAGGHWERHLRKIRTLNRKKHDVMKETLQKTFGSMIEIISEGGGLAILMRPTHTINLNVLRQNALEKGIKLYLASDYYGNDWEAIRMGFGGLSETEIREGVALLKEVWMNTLEKKGRN</sequence>
<keyword evidence="2" id="KW-0663">Pyridoxal phosphate</keyword>
<evidence type="ECO:0000256" key="5">
    <source>
        <dbReference type="ARBA" id="ARBA00023163"/>
    </source>
</evidence>
<dbReference type="SUPFAM" id="SSF46785">
    <property type="entry name" value="Winged helix' DNA-binding domain"/>
    <property type="match status" value="1"/>
</dbReference>
<dbReference type="OrthoDB" id="9808770at2"/>
<organism evidence="7 8">
    <name type="scientific">Sulfurospirillum diekertiae</name>
    <dbReference type="NCBI Taxonomy" id="1854492"/>
    <lineage>
        <taxon>Bacteria</taxon>
        <taxon>Pseudomonadati</taxon>
        <taxon>Campylobacterota</taxon>
        <taxon>Epsilonproteobacteria</taxon>
        <taxon>Campylobacterales</taxon>
        <taxon>Sulfurospirillaceae</taxon>
        <taxon>Sulfurospirillum</taxon>
    </lineage>
</organism>
<dbReference type="InterPro" id="IPR004839">
    <property type="entry name" value="Aminotransferase_I/II_large"/>
</dbReference>
<protein>
    <submittedName>
        <fullName evidence="7">Transcriptional regulator, MocR family</fullName>
    </submittedName>
</protein>
<keyword evidence="5" id="KW-0804">Transcription</keyword>
<accession>A0A290HD61</accession>
<dbReference type="InterPro" id="IPR051446">
    <property type="entry name" value="HTH_trans_reg/aminotransferase"/>
</dbReference>
<reference evidence="8" key="1">
    <citation type="submission" date="2017-09" db="EMBL/GenBank/DDBJ databases">
        <title>The complete genome of Sulfurospirillum sp. JPD-1.</title>
        <authorList>
            <person name="Goris T."/>
        </authorList>
    </citation>
    <scope>NUCLEOTIDE SEQUENCE [LARGE SCALE GENOMIC DNA]</scope>
    <source>
        <strain evidence="8">JPD-1</strain>
    </source>
</reference>
<dbReference type="PANTHER" id="PTHR46577">
    <property type="entry name" value="HTH-TYPE TRANSCRIPTIONAL REGULATORY PROTEIN GABR"/>
    <property type="match status" value="1"/>
</dbReference>
<dbReference type="Gene3D" id="1.10.10.10">
    <property type="entry name" value="Winged helix-like DNA-binding domain superfamily/Winged helix DNA-binding domain"/>
    <property type="match status" value="1"/>
</dbReference>
<dbReference type="SMART" id="SM00345">
    <property type="entry name" value="HTH_GNTR"/>
    <property type="match status" value="1"/>
</dbReference>
<dbReference type="CDD" id="cd00609">
    <property type="entry name" value="AAT_like"/>
    <property type="match status" value="1"/>
</dbReference>
<dbReference type="Pfam" id="PF00155">
    <property type="entry name" value="Aminotran_1_2"/>
    <property type="match status" value="1"/>
</dbReference>
<dbReference type="InterPro" id="IPR015424">
    <property type="entry name" value="PyrdxlP-dep_Trfase"/>
</dbReference>
<dbReference type="PROSITE" id="PS50949">
    <property type="entry name" value="HTH_GNTR"/>
    <property type="match status" value="1"/>
</dbReference>
<name>A0A290HD61_9BACT</name>